<dbReference type="AlphaFoldDB" id="A0A1J5RYK3"/>
<dbReference type="EMBL" id="MLJW01000090">
    <property type="protein sequence ID" value="OIR00930.1"/>
    <property type="molecule type" value="Genomic_DNA"/>
</dbReference>
<gene>
    <name evidence="1" type="ORF">GALL_170710</name>
</gene>
<reference evidence="1" key="1">
    <citation type="submission" date="2016-10" db="EMBL/GenBank/DDBJ databases">
        <title>Sequence of Gallionella enrichment culture.</title>
        <authorList>
            <person name="Poehlein A."/>
            <person name="Muehling M."/>
            <person name="Daniel R."/>
        </authorList>
    </citation>
    <scope>NUCLEOTIDE SEQUENCE</scope>
</reference>
<accession>A0A1J5RYK3</accession>
<sequence>MSTEIRTIPLDQARAGMVLAADVTVGGKVLLARGTVLGLAQIGALARREVPELAVLARIERSAAAIEQLRAAQERRVQRLFRRAGSDATMQALQRAVREYRLGTLE</sequence>
<organism evidence="1">
    <name type="scientific">mine drainage metagenome</name>
    <dbReference type="NCBI Taxonomy" id="410659"/>
    <lineage>
        <taxon>unclassified sequences</taxon>
        <taxon>metagenomes</taxon>
        <taxon>ecological metagenomes</taxon>
    </lineage>
</organism>
<proteinExistence type="predicted"/>
<comment type="caution">
    <text evidence="1">The sequence shown here is derived from an EMBL/GenBank/DDBJ whole genome shotgun (WGS) entry which is preliminary data.</text>
</comment>
<protein>
    <submittedName>
        <fullName evidence="1">Uncharacterized protein</fullName>
    </submittedName>
</protein>
<name>A0A1J5RYK3_9ZZZZ</name>
<evidence type="ECO:0000313" key="1">
    <source>
        <dbReference type="EMBL" id="OIR00930.1"/>
    </source>
</evidence>